<keyword evidence="3" id="KW-1185">Reference proteome</keyword>
<organism evidence="2 3">
    <name type="scientific">Stratiformator vulcanicus</name>
    <dbReference type="NCBI Taxonomy" id="2527980"/>
    <lineage>
        <taxon>Bacteria</taxon>
        <taxon>Pseudomonadati</taxon>
        <taxon>Planctomycetota</taxon>
        <taxon>Planctomycetia</taxon>
        <taxon>Planctomycetales</taxon>
        <taxon>Planctomycetaceae</taxon>
        <taxon>Stratiformator</taxon>
    </lineage>
</organism>
<dbReference type="OrthoDB" id="215442at2"/>
<protein>
    <submittedName>
        <fullName evidence="2">Uncharacterized protein</fullName>
    </submittedName>
</protein>
<proteinExistence type="predicted"/>
<dbReference type="Proteomes" id="UP000317318">
    <property type="component" value="Chromosome"/>
</dbReference>
<dbReference type="Gene3D" id="2.50.20.10">
    <property type="entry name" value="Lipoprotein localisation LolA/LolB/LppX"/>
    <property type="match status" value="1"/>
</dbReference>
<evidence type="ECO:0000256" key="1">
    <source>
        <dbReference type="SAM" id="SignalP"/>
    </source>
</evidence>
<feature type="signal peptide" evidence="1">
    <location>
        <begin position="1"/>
        <end position="32"/>
    </location>
</feature>
<dbReference type="EMBL" id="CP036268">
    <property type="protein sequence ID" value="QDT37016.1"/>
    <property type="molecule type" value="Genomic_DNA"/>
</dbReference>
<evidence type="ECO:0000313" key="3">
    <source>
        <dbReference type="Proteomes" id="UP000317318"/>
    </source>
</evidence>
<evidence type="ECO:0000313" key="2">
    <source>
        <dbReference type="EMBL" id="QDT37016.1"/>
    </source>
</evidence>
<name>A0A517QZE0_9PLAN</name>
<keyword evidence="1" id="KW-0732">Signal</keyword>
<accession>A0A517QZE0</accession>
<dbReference type="AlphaFoldDB" id="A0A517QZE0"/>
<dbReference type="RefSeq" id="WP_145363167.1">
    <property type="nucleotide sequence ID" value="NZ_CP036268.1"/>
</dbReference>
<sequence precursor="true">MHNPPFDPPRGLRLTAGLMLSALFLCQGSTYAQEEGQKRPPSAAELLTQAREKIEGYRTLRARMIEQIEVEGEKVVAKGVYLQGANNRLRLELKVDTGLIDAKLLQVCDGDILWTTYEIGETKRILRRDVRNILRSANARGPSLTTALVADLGLGGLPAMLASIQKYHQLGNVEEIKLKGRNFYRLTGRWKEALVEEWAANSGYRRSFEHIPEIVEVFIERNELFPYRVRYWKVDDAGERRPVITIDFRDVVVNSSIDPSEFAYVPADSSQVQDITGLYLQKLQGPAPTPGSN</sequence>
<dbReference type="KEGG" id="svp:Pan189_13820"/>
<feature type="chain" id="PRO_5021747770" evidence="1">
    <location>
        <begin position="33"/>
        <end position="293"/>
    </location>
</feature>
<reference evidence="2 3" key="1">
    <citation type="submission" date="2019-02" db="EMBL/GenBank/DDBJ databases">
        <title>Deep-cultivation of Planctomycetes and their phenomic and genomic characterization uncovers novel biology.</title>
        <authorList>
            <person name="Wiegand S."/>
            <person name="Jogler M."/>
            <person name="Boedeker C."/>
            <person name="Pinto D."/>
            <person name="Vollmers J."/>
            <person name="Rivas-Marin E."/>
            <person name="Kohn T."/>
            <person name="Peeters S.H."/>
            <person name="Heuer A."/>
            <person name="Rast P."/>
            <person name="Oberbeckmann S."/>
            <person name="Bunk B."/>
            <person name="Jeske O."/>
            <person name="Meyerdierks A."/>
            <person name="Storesund J.E."/>
            <person name="Kallscheuer N."/>
            <person name="Luecker S."/>
            <person name="Lage O.M."/>
            <person name="Pohl T."/>
            <person name="Merkel B.J."/>
            <person name="Hornburger P."/>
            <person name="Mueller R.-W."/>
            <person name="Bruemmer F."/>
            <person name="Labrenz M."/>
            <person name="Spormann A.M."/>
            <person name="Op den Camp H."/>
            <person name="Overmann J."/>
            <person name="Amann R."/>
            <person name="Jetten M.S.M."/>
            <person name="Mascher T."/>
            <person name="Medema M.H."/>
            <person name="Devos D.P."/>
            <person name="Kaster A.-K."/>
            <person name="Ovreas L."/>
            <person name="Rohde M."/>
            <person name="Galperin M.Y."/>
            <person name="Jogler C."/>
        </authorList>
    </citation>
    <scope>NUCLEOTIDE SEQUENCE [LARGE SCALE GENOMIC DNA]</scope>
    <source>
        <strain evidence="2 3">Pan189</strain>
    </source>
</reference>
<gene>
    <name evidence="2" type="ORF">Pan189_13820</name>
</gene>